<keyword evidence="1" id="KW-0812">Transmembrane</keyword>
<feature type="transmembrane region" description="Helical" evidence="1">
    <location>
        <begin position="165"/>
        <end position="185"/>
    </location>
</feature>
<protein>
    <submittedName>
        <fullName evidence="2">Uncharacterized protein</fullName>
    </submittedName>
</protein>
<keyword evidence="1" id="KW-1133">Transmembrane helix</keyword>
<evidence type="ECO:0000313" key="2">
    <source>
        <dbReference type="EMBL" id="KAK8095391.1"/>
    </source>
</evidence>
<feature type="transmembrane region" description="Helical" evidence="1">
    <location>
        <begin position="39"/>
        <end position="60"/>
    </location>
</feature>
<evidence type="ECO:0000313" key="3">
    <source>
        <dbReference type="Proteomes" id="UP001392437"/>
    </source>
</evidence>
<reference evidence="2 3" key="1">
    <citation type="submission" date="2023-01" db="EMBL/GenBank/DDBJ databases">
        <title>Analysis of 21 Apiospora genomes using comparative genomics revels a genus with tremendous synthesis potential of carbohydrate active enzymes and secondary metabolites.</title>
        <authorList>
            <person name="Sorensen T."/>
        </authorList>
    </citation>
    <scope>NUCLEOTIDE SEQUENCE [LARGE SCALE GENOMIC DNA]</scope>
    <source>
        <strain evidence="2 3">CBS 117206</strain>
    </source>
</reference>
<feature type="transmembrane region" description="Helical" evidence="1">
    <location>
        <begin position="244"/>
        <end position="269"/>
    </location>
</feature>
<feature type="transmembrane region" description="Helical" evidence="1">
    <location>
        <begin position="205"/>
        <end position="224"/>
    </location>
</feature>
<name>A0AAW0Q4B6_9PEZI</name>
<keyword evidence="1" id="KW-0472">Membrane</keyword>
<keyword evidence="3" id="KW-1185">Reference proteome</keyword>
<evidence type="ECO:0000256" key="1">
    <source>
        <dbReference type="SAM" id="Phobius"/>
    </source>
</evidence>
<gene>
    <name evidence="2" type="ORF">PG999_013413</name>
</gene>
<proteinExistence type="predicted"/>
<dbReference type="EMBL" id="JAQQWP010000011">
    <property type="protein sequence ID" value="KAK8095391.1"/>
    <property type="molecule type" value="Genomic_DNA"/>
</dbReference>
<dbReference type="Proteomes" id="UP001392437">
    <property type="component" value="Unassembled WGS sequence"/>
</dbReference>
<sequence>MSPSTDDVCPPYAAADAGARPEEQLHFTRDQRIAISRRLLAGVAALQALAISLLITINVGGSTGPNGSVLAEDTFMITWSGWYVAETPNKTMVLLYTFYFYLNSLCVRHINGGSCFYHTIGHQFDDISIDKALHDHFNETYQADLPAKAFEFGSHEKMARTGITLGPFILLVIGMAIGLSSWILVLVNRRAQHPGLRKGTRISSVVTHALSGVVLMVAGMVLRADADNAYRVLEKTYKVENQETGWSFFAAVFCAATAQCLAAIVQWTWSRMRHSLEKSRQWQRGVAG</sequence>
<comment type="caution">
    <text evidence="2">The sequence shown here is derived from an EMBL/GenBank/DDBJ whole genome shotgun (WGS) entry which is preliminary data.</text>
</comment>
<accession>A0AAW0Q4B6</accession>
<dbReference type="AlphaFoldDB" id="A0AAW0Q4B6"/>
<organism evidence="2 3">
    <name type="scientific">Apiospora kogelbergensis</name>
    <dbReference type="NCBI Taxonomy" id="1337665"/>
    <lineage>
        <taxon>Eukaryota</taxon>
        <taxon>Fungi</taxon>
        <taxon>Dikarya</taxon>
        <taxon>Ascomycota</taxon>
        <taxon>Pezizomycotina</taxon>
        <taxon>Sordariomycetes</taxon>
        <taxon>Xylariomycetidae</taxon>
        <taxon>Amphisphaeriales</taxon>
        <taxon>Apiosporaceae</taxon>
        <taxon>Apiospora</taxon>
    </lineage>
</organism>